<dbReference type="Proteomes" id="UP000275076">
    <property type="component" value="Unassembled WGS sequence"/>
</dbReference>
<protein>
    <recommendedName>
        <fullName evidence="3">Plastocyanin-like domain-containing protein</fullName>
    </recommendedName>
</protein>
<dbReference type="PROSITE" id="PS00080">
    <property type="entry name" value="MULTICOPPER_OXIDASE2"/>
    <property type="match status" value="1"/>
</dbReference>
<proteinExistence type="predicted"/>
<evidence type="ECO:0000256" key="2">
    <source>
        <dbReference type="SAM" id="MobiDB-lite"/>
    </source>
</evidence>
<feature type="region of interest" description="Disordered" evidence="2">
    <location>
        <begin position="1"/>
        <end position="26"/>
    </location>
</feature>
<dbReference type="RefSeq" id="WP_125561789.1">
    <property type="nucleotide sequence ID" value="NZ_RBVX01000050.1"/>
</dbReference>
<evidence type="ECO:0000259" key="3">
    <source>
        <dbReference type="Pfam" id="PF07731"/>
    </source>
</evidence>
<dbReference type="Pfam" id="PF07731">
    <property type="entry name" value="Cu-oxidase_2"/>
    <property type="match status" value="1"/>
</dbReference>
<reference evidence="4 5" key="1">
    <citation type="submission" date="2018-10" db="EMBL/GenBank/DDBJ databases">
        <title>Draft genome sequence of Bacillus salarius IM0101, isolated from a hypersaline soil in Inner Mongolia, China.</title>
        <authorList>
            <person name="Yamprayoonswat W."/>
            <person name="Boonvisut S."/>
            <person name="Jumpathong W."/>
            <person name="Sittihan S."/>
            <person name="Ruangsuj P."/>
            <person name="Wanthongcharoen S."/>
            <person name="Thongpramul N."/>
            <person name="Pimmason S."/>
            <person name="Yu B."/>
            <person name="Yasawong M."/>
        </authorList>
    </citation>
    <scope>NUCLEOTIDE SEQUENCE [LARGE SCALE GENOMIC DNA]</scope>
    <source>
        <strain evidence="4 5">IM0101</strain>
    </source>
</reference>
<name>A0A428MUL9_9BACI</name>
<dbReference type="Gene3D" id="2.60.40.420">
    <property type="entry name" value="Cupredoxins - blue copper proteins"/>
    <property type="match status" value="1"/>
</dbReference>
<evidence type="ECO:0000256" key="1">
    <source>
        <dbReference type="ARBA" id="ARBA00022723"/>
    </source>
</evidence>
<feature type="domain" description="Plastocyanin-like" evidence="3">
    <location>
        <begin position="23"/>
        <end position="77"/>
    </location>
</feature>
<dbReference type="InterPro" id="IPR011706">
    <property type="entry name" value="Cu-oxidase_C"/>
</dbReference>
<dbReference type="InterPro" id="IPR002355">
    <property type="entry name" value="Cu_oxidase_Cu_BS"/>
</dbReference>
<evidence type="ECO:0000313" key="4">
    <source>
        <dbReference type="EMBL" id="RSL29829.1"/>
    </source>
</evidence>
<dbReference type="OrthoDB" id="9757546at2"/>
<evidence type="ECO:0000313" key="5">
    <source>
        <dbReference type="Proteomes" id="UP000275076"/>
    </source>
</evidence>
<accession>A0A428MUL9</accession>
<dbReference type="GO" id="GO:0016491">
    <property type="term" value="F:oxidoreductase activity"/>
    <property type="evidence" value="ECO:0007669"/>
    <property type="project" value="InterPro"/>
</dbReference>
<dbReference type="EMBL" id="RBVX01000050">
    <property type="protein sequence ID" value="RSL29829.1"/>
    <property type="molecule type" value="Genomic_DNA"/>
</dbReference>
<organism evidence="4 5">
    <name type="scientific">Salibacterium salarium</name>
    <dbReference type="NCBI Taxonomy" id="284579"/>
    <lineage>
        <taxon>Bacteria</taxon>
        <taxon>Bacillati</taxon>
        <taxon>Bacillota</taxon>
        <taxon>Bacilli</taxon>
        <taxon>Bacillales</taxon>
        <taxon>Bacillaceae</taxon>
    </lineage>
</organism>
<gene>
    <name evidence="4" type="ORF">D7Z54_29210</name>
</gene>
<dbReference type="SUPFAM" id="SSF49503">
    <property type="entry name" value="Cupredoxins"/>
    <property type="match status" value="1"/>
</dbReference>
<dbReference type="AlphaFoldDB" id="A0A428MUL9"/>
<comment type="caution">
    <text evidence="4">The sequence shown here is derived from an EMBL/GenBank/DDBJ whole genome shotgun (WGS) entry which is preliminary data.</text>
</comment>
<dbReference type="InterPro" id="IPR008972">
    <property type="entry name" value="Cupredoxin"/>
</dbReference>
<keyword evidence="1" id="KW-0479">Metal-binding</keyword>
<keyword evidence="5" id="KW-1185">Reference proteome</keyword>
<sequence>MEKEEKKPRNPNRKSSHRVQVGSKNRTSYDNPIVIDLIHVRPGEEYVVYFEADNKGEWLFHCHDNNHADLGMITVVDYKGVYSPFEIGGENQPE</sequence>
<dbReference type="GO" id="GO:0005507">
    <property type="term" value="F:copper ion binding"/>
    <property type="evidence" value="ECO:0007669"/>
    <property type="project" value="InterPro"/>
</dbReference>